<evidence type="ECO:0000313" key="1">
    <source>
        <dbReference type="EMBL" id="KLN53301.1"/>
    </source>
</evidence>
<organism evidence="1 2">
    <name type="scientific">Variovorax paradoxus</name>
    <dbReference type="NCBI Taxonomy" id="34073"/>
    <lineage>
        <taxon>Bacteria</taxon>
        <taxon>Pseudomonadati</taxon>
        <taxon>Pseudomonadota</taxon>
        <taxon>Betaproteobacteria</taxon>
        <taxon>Burkholderiales</taxon>
        <taxon>Comamonadaceae</taxon>
        <taxon>Variovorax</taxon>
    </lineage>
</organism>
<dbReference type="PATRIC" id="fig|34073.19.peg.5756"/>
<proteinExistence type="predicted"/>
<keyword evidence="2" id="KW-1185">Reference proteome</keyword>
<dbReference type="EMBL" id="JZWI01000036">
    <property type="protein sequence ID" value="KLN53301.1"/>
    <property type="molecule type" value="Genomic_DNA"/>
</dbReference>
<name>A0A0H2LUB3_VARPD</name>
<dbReference type="Proteomes" id="UP000035170">
    <property type="component" value="Unassembled WGS sequence"/>
</dbReference>
<evidence type="ECO:0000313" key="2">
    <source>
        <dbReference type="Proteomes" id="UP000035170"/>
    </source>
</evidence>
<comment type="caution">
    <text evidence="1">The sequence shown here is derived from an EMBL/GenBank/DDBJ whole genome shotgun (WGS) entry which is preliminary data.</text>
</comment>
<gene>
    <name evidence="1" type="ORF">VPARA_56170</name>
</gene>
<reference evidence="1 2" key="1">
    <citation type="submission" date="2015-03" db="EMBL/GenBank/DDBJ databases">
        <title>Genome sequence of Variovorax paradoxus TBEA6.</title>
        <authorList>
            <person name="Poehlein A."/>
            <person name="Schuldes J."/>
            <person name="Wuebbeler J.H."/>
            <person name="Hiessl S."/>
            <person name="Steinbuechel A."/>
            <person name="Daniel R."/>
        </authorList>
    </citation>
    <scope>NUCLEOTIDE SEQUENCE [LARGE SCALE GENOMIC DNA]</scope>
    <source>
        <strain evidence="1 2">TBEA6</strain>
    </source>
</reference>
<protein>
    <submittedName>
        <fullName evidence="1">Uncharacterized protein</fullName>
    </submittedName>
</protein>
<dbReference type="RefSeq" id="WP_047786865.1">
    <property type="nucleotide sequence ID" value="NZ_JZWI01000036.1"/>
</dbReference>
<sequence>MPLFLLLRLQRVQLPVRVTDPEEVRQVSMLLATGLIEAEFAAIKSRARQAVWQVATVTRITEEGFTEIAKAGNVPESAQSFIRFPRGLRLL</sequence>
<dbReference type="AlphaFoldDB" id="A0A0H2LUB3"/>
<accession>A0A0H2LUB3</accession>